<gene>
    <name evidence="1" type="ORF">DYL72_03390</name>
</gene>
<evidence type="ECO:0000313" key="1">
    <source>
        <dbReference type="EMBL" id="AZS26428.1"/>
    </source>
</evidence>
<protein>
    <submittedName>
        <fullName evidence="1">Uncharacterized protein</fullName>
    </submittedName>
</protein>
<sequence length="70" mass="7951">MELIEKFINYLQDNHEWLFSGLGTYVISGIAAVLLAVLTIKIRNKRSLANQKIKSGKKSINIQSGRDTRF</sequence>
<dbReference type="Proteomes" id="UP000256923">
    <property type="component" value="Chromosome 1"/>
</dbReference>
<reference evidence="1 2" key="1">
    <citation type="submission" date="2018-12" db="EMBL/GenBank/DDBJ databases">
        <title>Characterization and Draft Genome of Vibrio anguillarum J360 Marine Pathogen Isolated from an Outbreak in Lumpfish (Cyclopterus lumpus).</title>
        <authorList>
            <person name="Vasquez J.I."/>
            <person name="Cao T."/>
            <person name="Chakraborty S."/>
            <person name="Gnanagobal H."/>
            <person name="Wescot J."/>
            <person name="Boyce D."/>
            <person name="Santander J."/>
        </authorList>
    </citation>
    <scope>NUCLEOTIDE SEQUENCE [LARGE SCALE GENOMIC DNA]</scope>
    <source>
        <strain evidence="1 2">J360</strain>
    </source>
</reference>
<name>A0A289GFX9_VIBAN</name>
<organism evidence="1 2">
    <name type="scientific">Vibrio anguillarum</name>
    <name type="common">Listonella anguillarum</name>
    <dbReference type="NCBI Taxonomy" id="55601"/>
    <lineage>
        <taxon>Bacteria</taxon>
        <taxon>Pseudomonadati</taxon>
        <taxon>Pseudomonadota</taxon>
        <taxon>Gammaproteobacteria</taxon>
        <taxon>Vibrionales</taxon>
        <taxon>Vibrionaceae</taxon>
        <taxon>Vibrio</taxon>
    </lineage>
</organism>
<proteinExistence type="predicted"/>
<accession>A0A289GFX9</accession>
<dbReference type="EMBL" id="CP034672">
    <property type="protein sequence ID" value="AZS26428.1"/>
    <property type="molecule type" value="Genomic_DNA"/>
</dbReference>
<evidence type="ECO:0000313" key="2">
    <source>
        <dbReference type="Proteomes" id="UP000256923"/>
    </source>
</evidence>
<dbReference type="AlphaFoldDB" id="A0A289GFX9"/>